<gene>
    <name evidence="3" type="ORF">EHF33_03770</name>
</gene>
<keyword evidence="4" id="KW-1185">Reference proteome</keyword>
<dbReference type="SUPFAM" id="SSF53300">
    <property type="entry name" value="vWA-like"/>
    <property type="match status" value="1"/>
</dbReference>
<dbReference type="KEGG" id="dph:EHF33_03770"/>
<name>A0A3G8YEE8_9DEIO</name>
<dbReference type="InterPro" id="IPR036465">
    <property type="entry name" value="vWFA_dom_sf"/>
</dbReference>
<accession>A0A3G8YEE8</accession>
<feature type="signal peptide" evidence="1">
    <location>
        <begin position="1"/>
        <end position="25"/>
    </location>
</feature>
<dbReference type="EMBL" id="CP034183">
    <property type="protein sequence ID" value="AZI43759.1"/>
    <property type="molecule type" value="Genomic_DNA"/>
</dbReference>
<proteinExistence type="predicted"/>
<feature type="domain" description="VWFA" evidence="2">
    <location>
        <begin position="30"/>
        <end position="177"/>
    </location>
</feature>
<dbReference type="PROSITE" id="PS50234">
    <property type="entry name" value="VWFA"/>
    <property type="match status" value="1"/>
</dbReference>
<dbReference type="Pfam" id="PF13519">
    <property type="entry name" value="VWA_2"/>
    <property type="match status" value="1"/>
</dbReference>
<sequence>MRLRPSSALSTFLLSLGLSVGLAQAQATTHVELILDSSGSMFSRLPDGQSRINVAKDVLQSFIASLPDDPGLNVGLRIYGAQVASGAAACTDSALVLPMQGVSRAALQTQVAQTRPKGATPIAYSLQQAGSDFPKDSGKKLIVLVTDGQESCGGKLSGVMDNFKALGINVDLRIIGIDLSDTAKKSFNGVGTFENVQSGAQLASALGRATQQVVQPVQTLLPVTVKLTSGGQPLVSGATVRFEAALGGLKTDFQSGGSAYQASLAPGVYSAQVSSTESGTQMFGGLSVAVGAANTFSFEVGQVGAVKLEVAPLPPTAGGKLKVTFSAAPAGERNWITIAQKTDADSAYLDYQFAAGAAGSLELNVPDEEIEYEVRYHLANPDGSTRVVGRSAPFTPRRVAASLDGPASAVGGSQIQVNWTGPNNDRDYVTIVPKGAAEGTYTSYFYTKDANPGKIDVPIAPGDYELRYSSDNSARTMASRPVTVKAGSYALEAPQTASAGSPISVKWTGPNNPGECVTIVKKGAPIGTFNKYFYTRDGNPGKLQTPPEAGDYEVRYSTEGASPNPTLASVPITLTSNQYNLDAPNTALAGSKLSVKWTGPNNPGDYVTIVKKGDPVGTYTQYFYTRDGNPGALQTPLVVGDYELRYSTEGVSPNPTLASRTLQLTAASYKLEAPSSGPRGGTLQIKWTGPNNPGDYVTIVKAGAPTGTYTEYFYTAAGNPGSLPLPAEAGQYELRYSTEQASPNPTLYSLPFTVK</sequence>
<dbReference type="Gene3D" id="3.40.50.410">
    <property type="entry name" value="von Willebrand factor, type A domain"/>
    <property type="match status" value="1"/>
</dbReference>
<evidence type="ECO:0000259" key="2">
    <source>
        <dbReference type="PROSITE" id="PS50234"/>
    </source>
</evidence>
<evidence type="ECO:0000256" key="1">
    <source>
        <dbReference type="SAM" id="SignalP"/>
    </source>
</evidence>
<keyword evidence="1" id="KW-0732">Signal</keyword>
<dbReference type="Proteomes" id="UP000276417">
    <property type="component" value="Chromosome 1"/>
</dbReference>
<reference evidence="3 4" key="1">
    <citation type="submission" date="2018-11" db="EMBL/GenBank/DDBJ databases">
        <title>Deinococcus shelandsis sp. nov., isolated from South Shetland Islands soil of Antarctica.</title>
        <authorList>
            <person name="Tian J."/>
        </authorList>
    </citation>
    <scope>NUCLEOTIDE SEQUENCE [LARGE SCALE GENOMIC DNA]</scope>
    <source>
        <strain evidence="3 4">S14-83T</strain>
    </source>
</reference>
<evidence type="ECO:0000313" key="4">
    <source>
        <dbReference type="Proteomes" id="UP000276417"/>
    </source>
</evidence>
<dbReference type="OrthoDB" id="9783818at2"/>
<feature type="chain" id="PRO_5018151122" evidence="1">
    <location>
        <begin position="26"/>
        <end position="755"/>
    </location>
</feature>
<evidence type="ECO:0000313" key="3">
    <source>
        <dbReference type="EMBL" id="AZI43759.1"/>
    </source>
</evidence>
<protein>
    <submittedName>
        <fullName evidence="3">VWA domain-containing protein</fullName>
    </submittedName>
</protein>
<organism evidence="3 4">
    <name type="scientific">Deinococcus psychrotolerans</name>
    <dbReference type="NCBI Taxonomy" id="2489213"/>
    <lineage>
        <taxon>Bacteria</taxon>
        <taxon>Thermotogati</taxon>
        <taxon>Deinococcota</taxon>
        <taxon>Deinococci</taxon>
        <taxon>Deinococcales</taxon>
        <taxon>Deinococcaceae</taxon>
        <taxon>Deinococcus</taxon>
    </lineage>
</organism>
<dbReference type="InterPro" id="IPR002035">
    <property type="entry name" value="VWF_A"/>
</dbReference>
<dbReference type="AlphaFoldDB" id="A0A3G8YEE8"/>
<dbReference type="SMART" id="SM00327">
    <property type="entry name" value="VWA"/>
    <property type="match status" value="1"/>
</dbReference>